<gene>
    <name evidence="1" type="ORF">SCHPADRAFT_266797</name>
</gene>
<dbReference type="AlphaFoldDB" id="A0A0H2S0Z9"/>
<sequence>MQLDFIARESAGLTGPIRIRAHVGVAPMRRPVCIRWIDALWIVLLSYSNLKFLSKWTWLIAAAVVVVGRKMQSGDQVEHDCVPVWHCGLLTSQTTASISKLFTQPSMLEFC</sequence>
<organism evidence="1 2">
    <name type="scientific">Schizopora paradoxa</name>
    <dbReference type="NCBI Taxonomy" id="27342"/>
    <lineage>
        <taxon>Eukaryota</taxon>
        <taxon>Fungi</taxon>
        <taxon>Dikarya</taxon>
        <taxon>Basidiomycota</taxon>
        <taxon>Agaricomycotina</taxon>
        <taxon>Agaricomycetes</taxon>
        <taxon>Hymenochaetales</taxon>
        <taxon>Schizoporaceae</taxon>
        <taxon>Schizopora</taxon>
    </lineage>
</organism>
<keyword evidence="2" id="KW-1185">Reference proteome</keyword>
<evidence type="ECO:0000313" key="1">
    <source>
        <dbReference type="EMBL" id="KLO15408.1"/>
    </source>
</evidence>
<name>A0A0H2S0Z9_9AGAM</name>
<protein>
    <submittedName>
        <fullName evidence="1">Uncharacterized protein</fullName>
    </submittedName>
</protein>
<evidence type="ECO:0000313" key="2">
    <source>
        <dbReference type="Proteomes" id="UP000053477"/>
    </source>
</evidence>
<proteinExistence type="predicted"/>
<reference evidence="1 2" key="1">
    <citation type="submission" date="2015-04" db="EMBL/GenBank/DDBJ databases">
        <title>Complete genome sequence of Schizopora paradoxa KUC8140, a cosmopolitan wood degrader in East Asia.</title>
        <authorList>
            <consortium name="DOE Joint Genome Institute"/>
            <person name="Min B."/>
            <person name="Park H."/>
            <person name="Jang Y."/>
            <person name="Kim J.-J."/>
            <person name="Kim K.H."/>
            <person name="Pangilinan J."/>
            <person name="Lipzen A."/>
            <person name="Riley R."/>
            <person name="Grigoriev I.V."/>
            <person name="Spatafora J.W."/>
            <person name="Choi I.-G."/>
        </authorList>
    </citation>
    <scope>NUCLEOTIDE SEQUENCE [LARGE SCALE GENOMIC DNA]</scope>
    <source>
        <strain evidence="1 2">KUC8140</strain>
    </source>
</reference>
<accession>A0A0H2S0Z9</accession>
<dbReference type="EMBL" id="KQ085930">
    <property type="protein sequence ID" value="KLO15408.1"/>
    <property type="molecule type" value="Genomic_DNA"/>
</dbReference>
<dbReference type="Proteomes" id="UP000053477">
    <property type="component" value="Unassembled WGS sequence"/>
</dbReference>
<dbReference type="InParanoid" id="A0A0H2S0Z9"/>